<dbReference type="InterPro" id="IPR029063">
    <property type="entry name" value="SAM-dependent_MTases_sf"/>
</dbReference>
<dbReference type="GO" id="GO:0003838">
    <property type="term" value="F:sterol 24-C-methyltransferase activity"/>
    <property type="evidence" value="ECO:0007669"/>
    <property type="project" value="TreeGrafter"/>
</dbReference>
<keyword evidence="3" id="KW-0489">Methyltransferase</keyword>
<accession>A0A1G6TL20</accession>
<dbReference type="AlphaFoldDB" id="A0A1G6TL20"/>
<gene>
    <name evidence="3" type="ORF">SAMN04489866_102176</name>
</gene>
<dbReference type="GO" id="GO:0032259">
    <property type="term" value="P:methylation"/>
    <property type="evidence" value="ECO:0007669"/>
    <property type="project" value="UniProtKB-KW"/>
</dbReference>
<dbReference type="CDD" id="cd02440">
    <property type="entry name" value="AdoMet_MTases"/>
    <property type="match status" value="1"/>
</dbReference>
<dbReference type="EMBL" id="FNAF01000002">
    <property type="protein sequence ID" value="SDD29750.1"/>
    <property type="molecule type" value="Genomic_DNA"/>
</dbReference>
<dbReference type="RefSeq" id="WP_091791195.1">
    <property type="nucleotide sequence ID" value="NZ_FNAF01000002.1"/>
</dbReference>
<evidence type="ECO:0000256" key="1">
    <source>
        <dbReference type="ARBA" id="ARBA00022679"/>
    </source>
</evidence>
<keyword evidence="1 3" id="KW-0808">Transferase</keyword>
<evidence type="ECO:0000259" key="2">
    <source>
        <dbReference type="Pfam" id="PF08241"/>
    </source>
</evidence>
<evidence type="ECO:0000313" key="4">
    <source>
        <dbReference type="Proteomes" id="UP000198995"/>
    </source>
</evidence>
<organism evidence="3 4">
    <name type="scientific">Peptococcus niger</name>
    <dbReference type="NCBI Taxonomy" id="2741"/>
    <lineage>
        <taxon>Bacteria</taxon>
        <taxon>Bacillati</taxon>
        <taxon>Bacillota</taxon>
        <taxon>Clostridia</taxon>
        <taxon>Eubacteriales</taxon>
        <taxon>Peptococcaceae</taxon>
        <taxon>Peptococcus</taxon>
    </lineage>
</organism>
<proteinExistence type="predicted"/>
<evidence type="ECO:0000313" key="3">
    <source>
        <dbReference type="EMBL" id="SDD29750.1"/>
    </source>
</evidence>
<dbReference type="GO" id="GO:0016126">
    <property type="term" value="P:sterol biosynthetic process"/>
    <property type="evidence" value="ECO:0007669"/>
    <property type="project" value="TreeGrafter"/>
</dbReference>
<dbReference type="PANTHER" id="PTHR44068">
    <property type="entry name" value="ZGC:194242"/>
    <property type="match status" value="1"/>
</dbReference>
<keyword evidence="4" id="KW-1185">Reference proteome</keyword>
<protein>
    <submittedName>
        <fullName evidence="3">Methyltransferase domain-containing protein</fullName>
    </submittedName>
</protein>
<dbReference type="Pfam" id="PF08241">
    <property type="entry name" value="Methyltransf_11"/>
    <property type="match status" value="1"/>
</dbReference>
<dbReference type="SUPFAM" id="SSF53335">
    <property type="entry name" value="S-adenosyl-L-methionine-dependent methyltransferases"/>
    <property type="match status" value="1"/>
</dbReference>
<dbReference type="STRING" id="2741.SAMN04489866_102176"/>
<name>A0A1G6TL20_PEPNI</name>
<reference evidence="3 4" key="1">
    <citation type="submission" date="2016-10" db="EMBL/GenBank/DDBJ databases">
        <authorList>
            <person name="de Groot N.N."/>
        </authorList>
    </citation>
    <scope>NUCLEOTIDE SEQUENCE [LARGE SCALE GENOMIC DNA]</scope>
    <source>
        <strain evidence="3 4">DSM 20475</strain>
    </source>
</reference>
<dbReference type="OrthoDB" id="9772751at2"/>
<dbReference type="Proteomes" id="UP000198995">
    <property type="component" value="Unassembled WGS sequence"/>
</dbReference>
<dbReference type="InterPro" id="IPR050447">
    <property type="entry name" value="Erg6_SMT_methyltransf"/>
</dbReference>
<dbReference type="InterPro" id="IPR013216">
    <property type="entry name" value="Methyltransf_11"/>
</dbReference>
<sequence>MFQHFLENFRKPEDNFAGRLMLRSMNQGHEKLAKWGRSYLKINKEDTVLDLGCGGGRNIEYFLNQGAKVYGMDHSETSVNMASERNKEAIISGRCQILVGDVKRLPFKDESMAIVTAFETIYFWNDIRVCFEEIYRVLNKGGQFLICNEVSSMKRRDVRILAGKITMEVYTPDDLTNMLTKVGFSCAYHLDRKEQLAFIATK</sequence>
<feature type="domain" description="Methyltransferase type 11" evidence="2">
    <location>
        <begin position="49"/>
        <end position="146"/>
    </location>
</feature>
<dbReference type="PANTHER" id="PTHR44068:SF1">
    <property type="entry name" value="HYPOTHETICAL LOC100005854"/>
    <property type="match status" value="1"/>
</dbReference>
<dbReference type="Gene3D" id="3.40.50.150">
    <property type="entry name" value="Vaccinia Virus protein VP39"/>
    <property type="match status" value="1"/>
</dbReference>